<protein>
    <submittedName>
        <fullName evidence="2">Uncharacterized protein</fullName>
    </submittedName>
</protein>
<evidence type="ECO:0000313" key="3">
    <source>
        <dbReference type="Proteomes" id="UP000499080"/>
    </source>
</evidence>
<keyword evidence="3" id="KW-1185">Reference proteome</keyword>
<reference evidence="2 3" key="1">
    <citation type="journal article" date="2019" name="Sci. Rep.">
        <title>Orb-weaving spider Araneus ventricosus genome elucidates the spidroin gene catalogue.</title>
        <authorList>
            <person name="Kono N."/>
            <person name="Nakamura H."/>
            <person name="Ohtoshi R."/>
            <person name="Moran D.A.P."/>
            <person name="Shinohara A."/>
            <person name="Yoshida Y."/>
            <person name="Fujiwara M."/>
            <person name="Mori M."/>
            <person name="Tomita M."/>
            <person name="Arakawa K."/>
        </authorList>
    </citation>
    <scope>NUCLEOTIDE SEQUENCE [LARGE SCALE GENOMIC DNA]</scope>
</reference>
<name>A0A4Y2PS45_ARAVE</name>
<accession>A0A4Y2PS45</accession>
<evidence type="ECO:0000256" key="1">
    <source>
        <dbReference type="SAM" id="MobiDB-lite"/>
    </source>
</evidence>
<feature type="compositionally biased region" description="Low complexity" evidence="1">
    <location>
        <begin position="117"/>
        <end position="134"/>
    </location>
</feature>
<sequence>MNLILVIRKLMALVGEDIKTTVATESRISRTDASSAVTHRKRVNGSARAESRQTDVPYGTGASSAATHKKRVNGSARAESPQTDVPYGTGASSGVIHRKRVNGSARAESPQTDVPYGTRGNNRKNTTTRGNNTNNREKVLRNNAFISSQNRPHP</sequence>
<comment type="caution">
    <text evidence="2">The sequence shown here is derived from an EMBL/GenBank/DDBJ whole genome shotgun (WGS) entry which is preliminary data.</text>
</comment>
<feature type="region of interest" description="Disordered" evidence="1">
    <location>
        <begin position="29"/>
        <end position="135"/>
    </location>
</feature>
<dbReference type="AlphaFoldDB" id="A0A4Y2PS45"/>
<evidence type="ECO:0000313" key="2">
    <source>
        <dbReference type="EMBL" id="GBN54728.1"/>
    </source>
</evidence>
<dbReference type="Proteomes" id="UP000499080">
    <property type="component" value="Unassembled WGS sequence"/>
</dbReference>
<dbReference type="EMBL" id="BGPR01012135">
    <property type="protein sequence ID" value="GBN54728.1"/>
    <property type="molecule type" value="Genomic_DNA"/>
</dbReference>
<gene>
    <name evidence="2" type="ORF">AVEN_68459_1</name>
</gene>
<organism evidence="2 3">
    <name type="scientific">Araneus ventricosus</name>
    <name type="common">Orbweaver spider</name>
    <name type="synonym">Epeira ventricosa</name>
    <dbReference type="NCBI Taxonomy" id="182803"/>
    <lineage>
        <taxon>Eukaryota</taxon>
        <taxon>Metazoa</taxon>
        <taxon>Ecdysozoa</taxon>
        <taxon>Arthropoda</taxon>
        <taxon>Chelicerata</taxon>
        <taxon>Arachnida</taxon>
        <taxon>Araneae</taxon>
        <taxon>Araneomorphae</taxon>
        <taxon>Entelegynae</taxon>
        <taxon>Araneoidea</taxon>
        <taxon>Araneidae</taxon>
        <taxon>Araneus</taxon>
    </lineage>
</organism>
<proteinExistence type="predicted"/>